<dbReference type="Proteomes" id="UP001144256">
    <property type="component" value="Unassembled WGS sequence"/>
</dbReference>
<comment type="caution">
    <text evidence="2">The sequence shown here is derived from an EMBL/GenBank/DDBJ whole genome shotgun (WGS) entry which is preliminary data.</text>
</comment>
<protein>
    <recommendedName>
        <fullName evidence="1">HTH cro/C1-type domain-containing protein</fullName>
    </recommendedName>
</protein>
<gene>
    <name evidence="2" type="ORF">SH1V18_16670</name>
</gene>
<dbReference type="CDD" id="cd00093">
    <property type="entry name" value="HTH_XRE"/>
    <property type="match status" value="1"/>
</dbReference>
<evidence type="ECO:0000313" key="3">
    <source>
        <dbReference type="Proteomes" id="UP001144256"/>
    </source>
</evidence>
<proteinExistence type="predicted"/>
<dbReference type="SUPFAM" id="SSF47413">
    <property type="entry name" value="lambda repressor-like DNA-binding domains"/>
    <property type="match status" value="1"/>
</dbReference>
<dbReference type="Gene3D" id="1.10.260.40">
    <property type="entry name" value="lambda repressor-like DNA-binding domains"/>
    <property type="match status" value="1"/>
</dbReference>
<reference evidence="2" key="1">
    <citation type="submission" date="2022-06" db="EMBL/GenBank/DDBJ databases">
        <title>Vallitalea longa sp. nov., an anaerobic bacterium isolated from marine sediment.</title>
        <authorList>
            <person name="Hirano S."/>
            <person name="Terahara T."/>
            <person name="Mori K."/>
            <person name="Hamada M."/>
            <person name="Matsumoto R."/>
            <person name="Kobayashi T."/>
        </authorList>
    </citation>
    <scope>NUCLEOTIDE SEQUENCE</scope>
    <source>
        <strain evidence="2">SH18-1</strain>
    </source>
</reference>
<dbReference type="InterPro" id="IPR001387">
    <property type="entry name" value="Cro/C1-type_HTH"/>
</dbReference>
<organism evidence="2 3">
    <name type="scientific">Vallitalea longa</name>
    <dbReference type="NCBI Taxonomy" id="2936439"/>
    <lineage>
        <taxon>Bacteria</taxon>
        <taxon>Bacillati</taxon>
        <taxon>Bacillota</taxon>
        <taxon>Clostridia</taxon>
        <taxon>Lachnospirales</taxon>
        <taxon>Vallitaleaceae</taxon>
        <taxon>Vallitalea</taxon>
    </lineage>
</organism>
<dbReference type="RefSeq" id="WP_281814482.1">
    <property type="nucleotide sequence ID" value="NZ_BRLB01000003.1"/>
</dbReference>
<name>A0A9W5Y962_9FIRM</name>
<accession>A0A9W5Y962</accession>
<dbReference type="EMBL" id="BRLB01000003">
    <property type="protein sequence ID" value="GKX29187.1"/>
    <property type="molecule type" value="Genomic_DNA"/>
</dbReference>
<sequence>MTSNERLKLLRKELNLSQKEFSSRIEMSQGGYSDIENNRANLTDKNIKLISREFNVNEEWLKTGQNEMFKEDDFFYDLGYYTQDATDLDKAFIIEFLKLDNDSKKTLLGFWKSVIDKLDKDI</sequence>
<evidence type="ECO:0000313" key="2">
    <source>
        <dbReference type="EMBL" id="GKX29187.1"/>
    </source>
</evidence>
<keyword evidence="3" id="KW-1185">Reference proteome</keyword>
<dbReference type="InterPro" id="IPR010982">
    <property type="entry name" value="Lambda_DNA-bd_dom_sf"/>
</dbReference>
<evidence type="ECO:0000259" key="1">
    <source>
        <dbReference type="PROSITE" id="PS50943"/>
    </source>
</evidence>
<dbReference type="Pfam" id="PF12844">
    <property type="entry name" value="HTH_19"/>
    <property type="match status" value="1"/>
</dbReference>
<dbReference type="SMART" id="SM00530">
    <property type="entry name" value="HTH_XRE"/>
    <property type="match status" value="1"/>
</dbReference>
<dbReference type="AlphaFoldDB" id="A0A9W5Y962"/>
<dbReference type="PROSITE" id="PS50943">
    <property type="entry name" value="HTH_CROC1"/>
    <property type="match status" value="1"/>
</dbReference>
<dbReference type="GO" id="GO:0003677">
    <property type="term" value="F:DNA binding"/>
    <property type="evidence" value="ECO:0007669"/>
    <property type="project" value="InterPro"/>
</dbReference>
<feature type="domain" description="HTH cro/C1-type" evidence="1">
    <location>
        <begin position="7"/>
        <end position="61"/>
    </location>
</feature>